<dbReference type="EMBL" id="JBHSKD010000002">
    <property type="protein sequence ID" value="MFC5175133.1"/>
    <property type="molecule type" value="Genomic_DNA"/>
</dbReference>
<comment type="caution">
    <text evidence="4">The sequence shown here is derived from an EMBL/GenBank/DDBJ whole genome shotgun (WGS) entry which is preliminary data.</text>
</comment>
<protein>
    <submittedName>
        <fullName evidence="4">Heavy-metal-associated domain-containing protein</fullName>
    </submittedName>
</protein>
<evidence type="ECO:0000313" key="4">
    <source>
        <dbReference type="EMBL" id="MFC5175133.1"/>
    </source>
</evidence>
<feature type="region of interest" description="Disordered" evidence="2">
    <location>
        <begin position="1"/>
        <end position="22"/>
    </location>
</feature>
<keyword evidence="5" id="KW-1185">Reference proteome</keyword>
<dbReference type="SUPFAM" id="SSF55008">
    <property type="entry name" value="HMA, heavy metal-associated domain"/>
    <property type="match status" value="1"/>
</dbReference>
<dbReference type="Gene3D" id="3.30.70.100">
    <property type="match status" value="1"/>
</dbReference>
<feature type="compositionally biased region" description="Low complexity" evidence="2">
    <location>
        <begin position="1"/>
        <end position="10"/>
    </location>
</feature>
<gene>
    <name evidence="4" type="ORF">ACFPGP_00525</name>
</gene>
<keyword evidence="1" id="KW-0479">Metal-binding</keyword>
<dbReference type="RefSeq" id="WP_378585432.1">
    <property type="nucleotide sequence ID" value="NZ_JBHSKD010000002.1"/>
</dbReference>
<proteinExistence type="predicted"/>
<dbReference type="CDD" id="cd00371">
    <property type="entry name" value="HMA"/>
    <property type="match status" value="1"/>
</dbReference>
<evidence type="ECO:0000313" key="5">
    <source>
        <dbReference type="Proteomes" id="UP001596087"/>
    </source>
</evidence>
<accession>A0ABW0BDQ2</accession>
<evidence type="ECO:0000259" key="3">
    <source>
        <dbReference type="PROSITE" id="PS50846"/>
    </source>
</evidence>
<dbReference type="InterPro" id="IPR036163">
    <property type="entry name" value="HMA_dom_sf"/>
</dbReference>
<dbReference type="Proteomes" id="UP001596087">
    <property type="component" value="Unassembled WGS sequence"/>
</dbReference>
<dbReference type="InterPro" id="IPR006121">
    <property type="entry name" value="HMA_dom"/>
</dbReference>
<evidence type="ECO:0000256" key="2">
    <source>
        <dbReference type="SAM" id="MobiDB-lite"/>
    </source>
</evidence>
<dbReference type="Pfam" id="PF00403">
    <property type="entry name" value="HMA"/>
    <property type="match status" value="1"/>
</dbReference>
<feature type="domain" description="HMA" evidence="3">
    <location>
        <begin position="57"/>
        <end position="126"/>
    </location>
</feature>
<dbReference type="InterPro" id="IPR017969">
    <property type="entry name" value="Heavy-metal-associated_CS"/>
</dbReference>
<sequence length="126" mass="12559">MTETTTTDTTRGLPVMQEQSADSDGCGCGCGGCGAAEAGSALTPTMTNSTDQENPMTTHSYAVSGMTCGHCAGAVTSELKSLDGVTDVQVELVAGGTSTVTVTSTQPLAETQVAAALDEAGDYQLA</sequence>
<organism evidence="4 5">
    <name type="scientific">Nocardioides taihuensis</name>
    <dbReference type="NCBI Taxonomy" id="1835606"/>
    <lineage>
        <taxon>Bacteria</taxon>
        <taxon>Bacillati</taxon>
        <taxon>Actinomycetota</taxon>
        <taxon>Actinomycetes</taxon>
        <taxon>Propionibacteriales</taxon>
        <taxon>Nocardioidaceae</taxon>
        <taxon>Nocardioides</taxon>
    </lineage>
</organism>
<reference evidence="5" key="1">
    <citation type="journal article" date="2019" name="Int. J. Syst. Evol. Microbiol.">
        <title>The Global Catalogue of Microorganisms (GCM) 10K type strain sequencing project: providing services to taxonomists for standard genome sequencing and annotation.</title>
        <authorList>
            <consortium name="The Broad Institute Genomics Platform"/>
            <consortium name="The Broad Institute Genome Sequencing Center for Infectious Disease"/>
            <person name="Wu L."/>
            <person name="Ma J."/>
        </authorList>
    </citation>
    <scope>NUCLEOTIDE SEQUENCE [LARGE SCALE GENOMIC DNA]</scope>
    <source>
        <strain evidence="5">DFY41</strain>
    </source>
</reference>
<dbReference type="PROSITE" id="PS01047">
    <property type="entry name" value="HMA_1"/>
    <property type="match status" value="1"/>
</dbReference>
<evidence type="ECO:0000256" key="1">
    <source>
        <dbReference type="ARBA" id="ARBA00022723"/>
    </source>
</evidence>
<dbReference type="PROSITE" id="PS50846">
    <property type="entry name" value="HMA_2"/>
    <property type="match status" value="1"/>
</dbReference>
<name>A0ABW0BDQ2_9ACTN</name>